<evidence type="ECO:0000313" key="6">
    <source>
        <dbReference type="EMBL" id="EQD45531.1"/>
    </source>
</evidence>
<evidence type="ECO:0000256" key="3">
    <source>
        <dbReference type="ARBA" id="ARBA00038825"/>
    </source>
</evidence>
<dbReference type="PANTHER" id="PTHR10668:SF103">
    <property type="entry name" value="PYRIDINE NUCLEOTIDE-DISULFIDE OXIDOREDUCTASE DOMAIN-CONTAINING PROTEIN 2"/>
    <property type="match status" value="1"/>
</dbReference>
<sequence length="154" mass="16782">MNGHKGSWGHPLGGMGAITQAMARCCAARGVDLRLACPVREVLVEGQRAVGVRTDSGETVRAAVVIANVNPKLLYLKLLDPAILPADFRERIERWRCGSGTFRMNVALAELPQFSCLPGRSPGDHHTAGIILAPTLAYMEQAYFDARARGWSRR</sequence>
<dbReference type="AlphaFoldDB" id="T0ZBZ6"/>
<dbReference type="PANTHER" id="PTHR10668">
    <property type="entry name" value="PHYTOENE DEHYDROGENASE"/>
    <property type="match status" value="1"/>
</dbReference>
<dbReference type="Gene3D" id="3.50.50.60">
    <property type="entry name" value="FAD/NAD(P)-binding domain"/>
    <property type="match status" value="1"/>
</dbReference>
<evidence type="ECO:0000256" key="1">
    <source>
        <dbReference type="ARBA" id="ARBA00004305"/>
    </source>
</evidence>
<protein>
    <recommendedName>
        <fullName evidence="4">Pyridine nucleotide-disulfide oxidoreductase domain-containing protein 2</fullName>
    </recommendedName>
</protein>
<dbReference type="InterPro" id="IPR002937">
    <property type="entry name" value="Amino_oxidase"/>
</dbReference>
<keyword evidence="6" id="KW-0560">Oxidoreductase</keyword>
<dbReference type="Pfam" id="PF01593">
    <property type="entry name" value="Amino_oxidase"/>
    <property type="match status" value="1"/>
</dbReference>
<evidence type="ECO:0000256" key="2">
    <source>
        <dbReference type="ARBA" id="ARBA00037217"/>
    </source>
</evidence>
<dbReference type="GO" id="GO:0005759">
    <property type="term" value="C:mitochondrial matrix"/>
    <property type="evidence" value="ECO:0007669"/>
    <property type="project" value="UniProtKB-SubCell"/>
</dbReference>
<dbReference type="EMBL" id="AUZZ01006696">
    <property type="protein sequence ID" value="EQD45531.1"/>
    <property type="molecule type" value="Genomic_DNA"/>
</dbReference>
<comment type="subunit">
    <text evidence="3">Interacts with COX5B; this interaction may contribute to localize PYROXD2 to the inner face of the inner mitochondrial membrane.</text>
</comment>
<comment type="function">
    <text evidence="2">Probable oxidoreductase that may play a role as regulator of mitochondrial function.</text>
</comment>
<evidence type="ECO:0000259" key="5">
    <source>
        <dbReference type="Pfam" id="PF01593"/>
    </source>
</evidence>
<name>T0ZBZ6_9ZZZZ</name>
<comment type="subcellular location">
    <subcellularLocation>
        <location evidence="1">Mitochondrion matrix</location>
    </subcellularLocation>
</comment>
<reference evidence="6" key="2">
    <citation type="journal article" date="2014" name="ISME J.">
        <title>Microbial stratification in low pH oxic and suboxic macroscopic growths along an acid mine drainage.</title>
        <authorList>
            <person name="Mendez-Garcia C."/>
            <person name="Mesa V."/>
            <person name="Sprenger R.R."/>
            <person name="Richter M."/>
            <person name="Diez M.S."/>
            <person name="Solano J."/>
            <person name="Bargiela R."/>
            <person name="Golyshina O.V."/>
            <person name="Manteca A."/>
            <person name="Ramos J.L."/>
            <person name="Gallego J.R."/>
            <person name="Llorente I."/>
            <person name="Martins Dos Santos V.A."/>
            <person name="Jensen O.N."/>
            <person name="Pelaez A.I."/>
            <person name="Sanchez J."/>
            <person name="Ferrer M."/>
        </authorList>
    </citation>
    <scope>NUCLEOTIDE SEQUENCE</scope>
</reference>
<proteinExistence type="predicted"/>
<comment type="caution">
    <text evidence="6">The sequence shown here is derived from an EMBL/GenBank/DDBJ whole genome shotgun (WGS) entry which is preliminary data.</text>
</comment>
<evidence type="ECO:0000256" key="4">
    <source>
        <dbReference type="ARBA" id="ARBA00040298"/>
    </source>
</evidence>
<organism evidence="6">
    <name type="scientific">mine drainage metagenome</name>
    <dbReference type="NCBI Taxonomy" id="410659"/>
    <lineage>
        <taxon>unclassified sequences</taxon>
        <taxon>metagenomes</taxon>
        <taxon>ecological metagenomes</taxon>
    </lineage>
</organism>
<dbReference type="SUPFAM" id="SSF51905">
    <property type="entry name" value="FAD/NAD(P)-binding domain"/>
    <property type="match status" value="1"/>
</dbReference>
<reference evidence="6" key="1">
    <citation type="submission" date="2013-08" db="EMBL/GenBank/DDBJ databases">
        <authorList>
            <person name="Mendez C."/>
            <person name="Richter M."/>
            <person name="Ferrer M."/>
            <person name="Sanchez J."/>
        </authorList>
    </citation>
    <scope>NUCLEOTIDE SEQUENCE</scope>
</reference>
<feature type="domain" description="Amine oxidase" evidence="5">
    <location>
        <begin position="6"/>
        <end position="99"/>
    </location>
</feature>
<dbReference type="InterPro" id="IPR036188">
    <property type="entry name" value="FAD/NAD-bd_sf"/>
</dbReference>
<dbReference type="GO" id="GO:0016491">
    <property type="term" value="F:oxidoreductase activity"/>
    <property type="evidence" value="ECO:0007669"/>
    <property type="project" value="UniProtKB-KW"/>
</dbReference>
<gene>
    <name evidence="6" type="ORF">B2A_09273</name>
</gene>
<feature type="non-terminal residue" evidence="6">
    <location>
        <position position="154"/>
    </location>
</feature>
<accession>T0ZBZ6</accession>